<sequence length="1068" mass="119729">MRLAGLLLLPFIGLLHSIVSAAVLHTGFRDVFWDDDTWSLINHNFARGDFRHRMSLANGYLGINVAATGPFYEYENATKGEDTDLNGWPLENFRSTFATIAGFYGWFEELTQSNYPWLNQYGGESVISGIPHWAGLYVEADGALLNATVEPQYISDFEAALNISAGEMSWDYVWTPSPNNPIHVQYRMLVHKLHVNKAAIQLTLTALSRETDVTVYDVLEGDGAERTESVEKGAEKAANTIWSAVRPVNITEVTAYIYSTVKAYSVQLMSRTTHMHYEGVVRANESSIAQSFDLYLPLGKPVRVEKFVGAASSDAFPDPQSVAQEASSSGALLGYDMLRTSHVAEWQEILPRHSVDRYHLQNGSLPEDVHIRGAQIMAVTNPFYILQNTVGPNAILAAKNPRLGVDSIPVCGLGSDCYGGFIMWDADVWMAPGLQVSHPHSMRQVTRYRREKFEQAQKNVGMAFSSSKADRKFHPNGAVYPWTSGRYGNCTATGPCFDYEYHLNGDIGISLYNELVTTGDDGYFKEDLLPIMLAISHFYNDLLSYDKEKDLYYVSNATDPDEYANNIDQPAFTTALIQTHLNLTNHILTWFGEEEEKRWRDVAAKLRMPIDEKTSIIKEYEGMTGNVDVKQADVVLIDDLLHFHQKESLRALDYYAAKQSRLGPGMTYAAYSIVANELSPSGCASYTYDLYSSQPYARAPWYQFSEQLIDESPGNGGVRPGFPFLTGMGGANRIAIFGYLGLHLLLDKLEIDPSLPPQIPWLTYRTFYWQGHGIQAVSNQTHTMLTRSGHSLHSANGTYNDRSIPVHVRNEPHLRYLYATKPLIVPNRHIGQMETVRGNILQCEIDVWATGDSAPGQIPLAAIDGAASTKWQPADARDIAYLTIDMGDRFYPINKVLFDWGQHVPVHYKVLTTNASHGASPYDTLLLDDYRNVTSSCAPAKISVPWVPSNEIKLYKGNTTNCTLPSPIWSGRYVHLGVNGSQAYPHANEKYNRFPTKAKKEATATALFDDSSSDAIVEEEQVDRWKPWRPWDAWHTWQAWKEEAVETVMSMGTCVVEDDDDDWDWVAD</sequence>
<dbReference type="Gene3D" id="1.50.10.10">
    <property type="match status" value="1"/>
</dbReference>
<dbReference type="Proteomes" id="UP000799440">
    <property type="component" value="Unassembled WGS sequence"/>
</dbReference>
<gene>
    <name evidence="7" type="ORF">M011DRAFT_518749</name>
</gene>
<dbReference type="GO" id="GO:0030246">
    <property type="term" value="F:carbohydrate binding"/>
    <property type="evidence" value="ECO:0007669"/>
    <property type="project" value="InterPro"/>
</dbReference>
<dbReference type="GO" id="GO:0004555">
    <property type="term" value="F:alpha,alpha-trehalase activity"/>
    <property type="evidence" value="ECO:0007669"/>
    <property type="project" value="UniProtKB-EC"/>
</dbReference>
<dbReference type="Pfam" id="PF03632">
    <property type="entry name" value="Glyco_hydro_65m"/>
    <property type="match status" value="1"/>
</dbReference>
<dbReference type="GO" id="GO:0009277">
    <property type="term" value="C:fungal-type cell wall"/>
    <property type="evidence" value="ECO:0007669"/>
    <property type="project" value="TreeGrafter"/>
</dbReference>
<evidence type="ECO:0000259" key="5">
    <source>
        <dbReference type="Pfam" id="PF03632"/>
    </source>
</evidence>
<evidence type="ECO:0000256" key="2">
    <source>
        <dbReference type="ARBA" id="ARBA00006768"/>
    </source>
</evidence>
<name>A0A6A6VFQ7_9PLEO</name>
<keyword evidence="4" id="KW-0732">Signal</keyword>
<dbReference type="Pfam" id="PF03636">
    <property type="entry name" value="Glyco_hydro_65N"/>
    <property type="match status" value="1"/>
</dbReference>
<dbReference type="InterPro" id="IPR005196">
    <property type="entry name" value="Glyco_hydro_65_N"/>
</dbReference>
<dbReference type="OrthoDB" id="200349at2759"/>
<dbReference type="Gene3D" id="2.70.98.40">
    <property type="entry name" value="Glycoside hydrolase, family 65, N-terminal domain"/>
    <property type="match status" value="1"/>
</dbReference>
<dbReference type="InterPro" id="IPR005195">
    <property type="entry name" value="Glyco_hydro_65_M"/>
</dbReference>
<dbReference type="InterPro" id="IPR008928">
    <property type="entry name" value="6-hairpin_glycosidase_sf"/>
</dbReference>
<feature type="signal peptide" evidence="4">
    <location>
        <begin position="1"/>
        <end position="21"/>
    </location>
</feature>
<dbReference type="SUPFAM" id="SSF74650">
    <property type="entry name" value="Galactose mutarotase-like"/>
    <property type="match status" value="1"/>
</dbReference>
<evidence type="ECO:0000313" key="8">
    <source>
        <dbReference type="Proteomes" id="UP000799440"/>
    </source>
</evidence>
<dbReference type="InterPro" id="IPR011013">
    <property type="entry name" value="Gal_mutarotase_sf_dom"/>
</dbReference>
<feature type="domain" description="Glycoside hydrolase family 65 N-terminal" evidence="6">
    <location>
        <begin position="53"/>
        <end position="314"/>
    </location>
</feature>
<dbReference type="SUPFAM" id="SSF48208">
    <property type="entry name" value="Six-hairpin glycosidases"/>
    <property type="match status" value="1"/>
</dbReference>
<comment type="catalytic activity">
    <reaction evidence="1">
        <text>alpha,alpha-trehalose + H2O = alpha-D-glucose + beta-D-glucose</text>
        <dbReference type="Rhea" id="RHEA:32675"/>
        <dbReference type="ChEBI" id="CHEBI:15377"/>
        <dbReference type="ChEBI" id="CHEBI:15903"/>
        <dbReference type="ChEBI" id="CHEBI:16551"/>
        <dbReference type="ChEBI" id="CHEBI:17925"/>
        <dbReference type="EC" id="3.2.1.28"/>
    </reaction>
</comment>
<protein>
    <recommendedName>
        <fullName evidence="3">alpha,alpha-trehalase</fullName>
        <ecNumber evidence="3">3.2.1.28</ecNumber>
    </recommendedName>
</protein>
<dbReference type="EC" id="3.2.1.28" evidence="3"/>
<evidence type="ECO:0000256" key="3">
    <source>
        <dbReference type="ARBA" id="ARBA00012757"/>
    </source>
</evidence>
<evidence type="ECO:0000313" key="7">
    <source>
        <dbReference type="EMBL" id="KAF2748021.1"/>
    </source>
</evidence>
<proteinExistence type="inferred from homology"/>
<evidence type="ECO:0000256" key="4">
    <source>
        <dbReference type="SAM" id="SignalP"/>
    </source>
</evidence>
<evidence type="ECO:0000259" key="6">
    <source>
        <dbReference type="Pfam" id="PF03636"/>
    </source>
</evidence>
<organism evidence="7 8">
    <name type="scientific">Sporormia fimetaria CBS 119925</name>
    <dbReference type="NCBI Taxonomy" id="1340428"/>
    <lineage>
        <taxon>Eukaryota</taxon>
        <taxon>Fungi</taxon>
        <taxon>Dikarya</taxon>
        <taxon>Ascomycota</taxon>
        <taxon>Pezizomycotina</taxon>
        <taxon>Dothideomycetes</taxon>
        <taxon>Pleosporomycetidae</taxon>
        <taxon>Pleosporales</taxon>
        <taxon>Sporormiaceae</taxon>
        <taxon>Sporormia</taxon>
    </lineage>
</organism>
<dbReference type="EMBL" id="MU006570">
    <property type="protein sequence ID" value="KAF2748021.1"/>
    <property type="molecule type" value="Genomic_DNA"/>
</dbReference>
<comment type="similarity">
    <text evidence="2">Belongs to the glycosyl hydrolase 65 family.</text>
</comment>
<keyword evidence="8" id="KW-1185">Reference proteome</keyword>
<dbReference type="InterPro" id="IPR008979">
    <property type="entry name" value="Galactose-bd-like_sf"/>
</dbReference>
<feature type="domain" description="Glycoside hydrolase family 65 central catalytic" evidence="5">
    <location>
        <begin position="399"/>
        <end position="632"/>
    </location>
</feature>
<evidence type="ECO:0000256" key="1">
    <source>
        <dbReference type="ARBA" id="ARBA00001576"/>
    </source>
</evidence>
<dbReference type="Gene3D" id="2.60.120.260">
    <property type="entry name" value="Galactose-binding domain-like"/>
    <property type="match status" value="1"/>
</dbReference>
<dbReference type="InterPro" id="IPR037018">
    <property type="entry name" value="GH65_N"/>
</dbReference>
<dbReference type="InterPro" id="IPR012341">
    <property type="entry name" value="6hp_glycosidase-like_sf"/>
</dbReference>
<accession>A0A6A6VFQ7</accession>
<feature type="chain" id="PRO_5025694929" description="alpha,alpha-trehalase" evidence="4">
    <location>
        <begin position="22"/>
        <end position="1068"/>
    </location>
</feature>
<dbReference type="SUPFAM" id="SSF49785">
    <property type="entry name" value="Galactose-binding domain-like"/>
    <property type="match status" value="1"/>
</dbReference>
<dbReference type="AlphaFoldDB" id="A0A6A6VFQ7"/>
<dbReference type="PANTHER" id="PTHR11051">
    <property type="entry name" value="GLYCOSYL HYDROLASE-RELATED"/>
    <property type="match status" value="1"/>
</dbReference>
<dbReference type="GO" id="GO:0005993">
    <property type="term" value="P:trehalose catabolic process"/>
    <property type="evidence" value="ECO:0007669"/>
    <property type="project" value="TreeGrafter"/>
</dbReference>
<dbReference type="PANTHER" id="PTHR11051:SF8">
    <property type="entry name" value="PROTEIN-GLUCOSYLGALACTOSYLHYDROXYLYSINE GLUCOSIDASE"/>
    <property type="match status" value="1"/>
</dbReference>
<reference evidence="7" key="1">
    <citation type="journal article" date="2020" name="Stud. Mycol.">
        <title>101 Dothideomycetes genomes: a test case for predicting lifestyles and emergence of pathogens.</title>
        <authorList>
            <person name="Haridas S."/>
            <person name="Albert R."/>
            <person name="Binder M."/>
            <person name="Bloem J."/>
            <person name="Labutti K."/>
            <person name="Salamov A."/>
            <person name="Andreopoulos B."/>
            <person name="Baker S."/>
            <person name="Barry K."/>
            <person name="Bills G."/>
            <person name="Bluhm B."/>
            <person name="Cannon C."/>
            <person name="Castanera R."/>
            <person name="Culley D."/>
            <person name="Daum C."/>
            <person name="Ezra D."/>
            <person name="Gonzalez J."/>
            <person name="Henrissat B."/>
            <person name="Kuo A."/>
            <person name="Liang C."/>
            <person name="Lipzen A."/>
            <person name="Lutzoni F."/>
            <person name="Magnuson J."/>
            <person name="Mondo S."/>
            <person name="Nolan M."/>
            <person name="Ohm R."/>
            <person name="Pangilinan J."/>
            <person name="Park H.-J."/>
            <person name="Ramirez L."/>
            <person name="Alfaro M."/>
            <person name="Sun H."/>
            <person name="Tritt A."/>
            <person name="Yoshinaga Y."/>
            <person name="Zwiers L.-H."/>
            <person name="Turgeon B."/>
            <person name="Goodwin S."/>
            <person name="Spatafora J."/>
            <person name="Crous P."/>
            <person name="Grigoriev I."/>
        </authorList>
    </citation>
    <scope>NUCLEOTIDE SEQUENCE</scope>
    <source>
        <strain evidence="7">CBS 119925</strain>
    </source>
</reference>